<name>A0AAV1JQR5_9NEOP</name>
<evidence type="ECO:0000313" key="2">
    <source>
        <dbReference type="Proteomes" id="UP001497472"/>
    </source>
</evidence>
<dbReference type="EMBL" id="CAVLEF010000132">
    <property type="protein sequence ID" value="CAK1551840.1"/>
    <property type="molecule type" value="Genomic_DNA"/>
</dbReference>
<accession>A0AAV1JQR5</accession>
<reference evidence="1 2" key="1">
    <citation type="submission" date="2023-11" db="EMBL/GenBank/DDBJ databases">
        <authorList>
            <person name="Okamura Y."/>
        </authorList>
    </citation>
    <scope>NUCLEOTIDE SEQUENCE [LARGE SCALE GENOMIC DNA]</scope>
</reference>
<dbReference type="Proteomes" id="UP001497472">
    <property type="component" value="Unassembled WGS sequence"/>
</dbReference>
<evidence type="ECO:0000313" key="1">
    <source>
        <dbReference type="EMBL" id="CAK1551840.1"/>
    </source>
</evidence>
<evidence type="ECO:0008006" key="3">
    <source>
        <dbReference type="Google" id="ProtNLM"/>
    </source>
</evidence>
<gene>
    <name evidence="1" type="ORF">LNINA_LOCUS10942</name>
</gene>
<sequence length="76" mass="7758">MSGLSVCYSVHLHLLYVNKLVLSRGIVSSFTEASCTLSAGAKEASGMARVAGGLAVLSVLAAPPPRVDAVSLSRVD</sequence>
<dbReference type="AlphaFoldDB" id="A0AAV1JQR5"/>
<protein>
    <recommendedName>
        <fullName evidence="3">Secreted protein</fullName>
    </recommendedName>
</protein>
<keyword evidence="2" id="KW-1185">Reference proteome</keyword>
<proteinExistence type="predicted"/>
<comment type="caution">
    <text evidence="1">The sequence shown here is derived from an EMBL/GenBank/DDBJ whole genome shotgun (WGS) entry which is preliminary data.</text>
</comment>
<organism evidence="1 2">
    <name type="scientific">Leptosia nina</name>
    <dbReference type="NCBI Taxonomy" id="320188"/>
    <lineage>
        <taxon>Eukaryota</taxon>
        <taxon>Metazoa</taxon>
        <taxon>Ecdysozoa</taxon>
        <taxon>Arthropoda</taxon>
        <taxon>Hexapoda</taxon>
        <taxon>Insecta</taxon>
        <taxon>Pterygota</taxon>
        <taxon>Neoptera</taxon>
        <taxon>Endopterygota</taxon>
        <taxon>Lepidoptera</taxon>
        <taxon>Glossata</taxon>
        <taxon>Ditrysia</taxon>
        <taxon>Papilionoidea</taxon>
        <taxon>Pieridae</taxon>
        <taxon>Pierinae</taxon>
        <taxon>Leptosia</taxon>
    </lineage>
</organism>